<dbReference type="OrthoDB" id="2361182at2"/>
<evidence type="ECO:0000313" key="2">
    <source>
        <dbReference type="Proteomes" id="UP000263900"/>
    </source>
</evidence>
<dbReference type="RefSeq" id="WP_119050290.1">
    <property type="nucleotide sequence ID" value="NZ_CP032157.1"/>
</dbReference>
<evidence type="ECO:0000313" key="1">
    <source>
        <dbReference type="EMBL" id="AXY74403.1"/>
    </source>
</evidence>
<keyword evidence="2" id="KW-1185">Reference proteome</keyword>
<organism evidence="1 2">
    <name type="scientific">Paraflavitalea soli</name>
    <dbReference type="NCBI Taxonomy" id="2315862"/>
    <lineage>
        <taxon>Bacteria</taxon>
        <taxon>Pseudomonadati</taxon>
        <taxon>Bacteroidota</taxon>
        <taxon>Chitinophagia</taxon>
        <taxon>Chitinophagales</taxon>
        <taxon>Chitinophagaceae</taxon>
        <taxon>Paraflavitalea</taxon>
    </lineage>
</organism>
<dbReference type="Proteomes" id="UP000263900">
    <property type="component" value="Chromosome"/>
</dbReference>
<sequence>MKDTRLHTTNYQNTFIEIADDCPVRIGEVPPQRGENKTVATSHFELIAHHPYQYTSDDVLFKVFAEKNKISRNEQPAARIEFFSKGQPCLRSSPLTKRYGWGIHSNAEGKVAIYAVDSPEYKQFTKDKNLQHVRAMRSKRV</sequence>
<name>A0A3B7MM72_9BACT</name>
<accession>A0A3B7MM72</accession>
<dbReference type="AlphaFoldDB" id="A0A3B7MM72"/>
<dbReference type="InterPro" id="IPR046155">
    <property type="entry name" value="DUF6157"/>
</dbReference>
<dbReference type="KEGG" id="pseg:D3H65_10630"/>
<gene>
    <name evidence="1" type="ORF">D3H65_10630</name>
</gene>
<dbReference type="EMBL" id="CP032157">
    <property type="protein sequence ID" value="AXY74403.1"/>
    <property type="molecule type" value="Genomic_DNA"/>
</dbReference>
<dbReference type="Pfam" id="PF19654">
    <property type="entry name" value="DUF6157"/>
    <property type="match status" value="1"/>
</dbReference>
<reference evidence="1 2" key="1">
    <citation type="submission" date="2018-09" db="EMBL/GenBank/DDBJ databases">
        <title>Genome sequencing of strain 6GH32-13.</title>
        <authorList>
            <person name="Weon H.-Y."/>
            <person name="Heo J."/>
            <person name="Kwon S.-W."/>
        </authorList>
    </citation>
    <scope>NUCLEOTIDE SEQUENCE [LARGE SCALE GENOMIC DNA]</scope>
    <source>
        <strain evidence="1 2">5GH32-13</strain>
    </source>
</reference>
<protein>
    <submittedName>
        <fullName evidence="1">Uncharacterized protein</fullName>
    </submittedName>
</protein>
<proteinExistence type="predicted"/>